<proteinExistence type="inferred from homology"/>
<sequence length="277" mass="30701">MIGVVVITLYPFLNVLAISLNESSDTVKGGITIWPRAFTWANYEQIFTFGGLIQGAKISVLRTLIGTILGVISSSMLAFVLSRHDFQARKFVSTYLALTMYVSGGLIPGYMLIRDLGLTNSFWVYIFPGMVVAFNVFIIRSFIDGLPYALQESAKLDGANDFTIYLRVILPLCKPVLATIALFVAVGQWNSWFDTYLYNGSNEKLTTLQYELQKVLQSTTTGNTAPRGDSVIQNMNRVSPQSVKMAITIIVTVPILVVYPFLQRYFVKGMTLGAVKA</sequence>
<dbReference type="InterPro" id="IPR035906">
    <property type="entry name" value="MetI-like_sf"/>
</dbReference>
<evidence type="ECO:0000256" key="5">
    <source>
        <dbReference type="ARBA" id="ARBA00022989"/>
    </source>
</evidence>
<dbReference type="Pfam" id="PF00528">
    <property type="entry name" value="BPD_transp_1"/>
    <property type="match status" value="1"/>
</dbReference>
<keyword evidence="2 7" id="KW-0813">Transport</keyword>
<feature type="transmembrane region" description="Helical" evidence="7">
    <location>
        <begin position="243"/>
        <end position="262"/>
    </location>
</feature>
<feature type="transmembrane region" description="Helical" evidence="7">
    <location>
        <begin position="92"/>
        <end position="110"/>
    </location>
</feature>
<evidence type="ECO:0000256" key="6">
    <source>
        <dbReference type="ARBA" id="ARBA00023136"/>
    </source>
</evidence>
<keyword evidence="5 7" id="KW-1133">Transmembrane helix</keyword>
<feature type="domain" description="ABC transmembrane type-1" evidence="8">
    <location>
        <begin position="56"/>
        <end position="262"/>
    </location>
</feature>
<organism evidence="9 10">
    <name type="scientific">Marinicrinis lubricantis</name>
    <dbReference type="NCBI Taxonomy" id="2086470"/>
    <lineage>
        <taxon>Bacteria</taxon>
        <taxon>Bacillati</taxon>
        <taxon>Bacillota</taxon>
        <taxon>Bacilli</taxon>
        <taxon>Bacillales</taxon>
        <taxon>Paenibacillaceae</taxon>
    </lineage>
</organism>
<dbReference type="PANTHER" id="PTHR43744">
    <property type="entry name" value="ABC TRANSPORTER PERMEASE PROTEIN MG189-RELATED-RELATED"/>
    <property type="match status" value="1"/>
</dbReference>
<protein>
    <submittedName>
        <fullName evidence="9">Carbohydrate ABC transporter permease</fullName>
    </submittedName>
</protein>
<feature type="transmembrane region" description="Helical" evidence="7">
    <location>
        <begin position="122"/>
        <end position="143"/>
    </location>
</feature>
<feature type="transmembrane region" description="Helical" evidence="7">
    <location>
        <begin position="60"/>
        <end position="80"/>
    </location>
</feature>
<dbReference type="EMBL" id="JBHSQV010000031">
    <property type="protein sequence ID" value="MFC5985743.1"/>
    <property type="molecule type" value="Genomic_DNA"/>
</dbReference>
<evidence type="ECO:0000313" key="9">
    <source>
        <dbReference type="EMBL" id="MFC5985743.1"/>
    </source>
</evidence>
<comment type="similarity">
    <text evidence="7">Belongs to the binding-protein-dependent transport system permease family.</text>
</comment>
<keyword evidence="10" id="KW-1185">Reference proteome</keyword>
<gene>
    <name evidence="9" type="ORF">ACFPXP_04785</name>
</gene>
<name>A0ABW1IL43_9BACL</name>
<evidence type="ECO:0000256" key="4">
    <source>
        <dbReference type="ARBA" id="ARBA00022692"/>
    </source>
</evidence>
<evidence type="ECO:0000256" key="3">
    <source>
        <dbReference type="ARBA" id="ARBA00022475"/>
    </source>
</evidence>
<dbReference type="PANTHER" id="PTHR43744:SF9">
    <property type="entry name" value="POLYGALACTURONAN_RHAMNOGALACTURONAN TRANSPORT SYSTEM PERMEASE PROTEIN YTCP"/>
    <property type="match status" value="1"/>
</dbReference>
<evidence type="ECO:0000259" key="8">
    <source>
        <dbReference type="PROSITE" id="PS50928"/>
    </source>
</evidence>
<comment type="caution">
    <text evidence="9">The sequence shown here is derived from an EMBL/GenBank/DDBJ whole genome shotgun (WGS) entry which is preliminary data.</text>
</comment>
<dbReference type="Gene3D" id="1.10.3720.10">
    <property type="entry name" value="MetI-like"/>
    <property type="match status" value="1"/>
</dbReference>
<dbReference type="InterPro" id="IPR000515">
    <property type="entry name" value="MetI-like"/>
</dbReference>
<evidence type="ECO:0000313" key="10">
    <source>
        <dbReference type="Proteomes" id="UP001596250"/>
    </source>
</evidence>
<dbReference type="SUPFAM" id="SSF161098">
    <property type="entry name" value="MetI-like"/>
    <property type="match status" value="1"/>
</dbReference>
<evidence type="ECO:0000256" key="2">
    <source>
        <dbReference type="ARBA" id="ARBA00022448"/>
    </source>
</evidence>
<dbReference type="Proteomes" id="UP001596250">
    <property type="component" value="Unassembled WGS sequence"/>
</dbReference>
<keyword evidence="3" id="KW-1003">Cell membrane</keyword>
<evidence type="ECO:0000256" key="7">
    <source>
        <dbReference type="RuleBase" id="RU363032"/>
    </source>
</evidence>
<dbReference type="CDD" id="cd06261">
    <property type="entry name" value="TM_PBP2"/>
    <property type="match status" value="1"/>
</dbReference>
<dbReference type="RefSeq" id="WP_379892961.1">
    <property type="nucleotide sequence ID" value="NZ_CBCSCT010000023.1"/>
</dbReference>
<feature type="transmembrane region" description="Helical" evidence="7">
    <location>
        <begin position="164"/>
        <end position="186"/>
    </location>
</feature>
<keyword evidence="4 7" id="KW-0812">Transmembrane</keyword>
<reference evidence="10" key="1">
    <citation type="journal article" date="2019" name="Int. J. Syst. Evol. Microbiol.">
        <title>The Global Catalogue of Microorganisms (GCM) 10K type strain sequencing project: providing services to taxonomists for standard genome sequencing and annotation.</title>
        <authorList>
            <consortium name="The Broad Institute Genomics Platform"/>
            <consortium name="The Broad Institute Genome Sequencing Center for Infectious Disease"/>
            <person name="Wu L."/>
            <person name="Ma J."/>
        </authorList>
    </citation>
    <scope>NUCLEOTIDE SEQUENCE [LARGE SCALE GENOMIC DNA]</scope>
    <source>
        <strain evidence="10">CCM 8749</strain>
    </source>
</reference>
<evidence type="ECO:0000256" key="1">
    <source>
        <dbReference type="ARBA" id="ARBA00004651"/>
    </source>
</evidence>
<comment type="subcellular location">
    <subcellularLocation>
        <location evidence="1 7">Cell membrane</location>
        <topology evidence="1 7">Multi-pass membrane protein</topology>
    </subcellularLocation>
</comment>
<dbReference type="PROSITE" id="PS50928">
    <property type="entry name" value="ABC_TM1"/>
    <property type="match status" value="1"/>
</dbReference>
<accession>A0ABW1IL43</accession>
<keyword evidence="6 7" id="KW-0472">Membrane</keyword>